<dbReference type="Gramene" id="Solyc09g082410.1.1">
    <property type="protein sequence ID" value="Solyc09g082410.1.1.1"/>
    <property type="gene ID" value="Solyc09g082410.1"/>
</dbReference>
<dbReference type="PaxDb" id="4081-Solyc09g082410.1.1"/>
<keyword evidence="3" id="KW-1185">Reference proteome</keyword>
<evidence type="ECO:0000313" key="3">
    <source>
        <dbReference type="Proteomes" id="UP000004994"/>
    </source>
</evidence>
<protein>
    <submittedName>
        <fullName evidence="2">Uncharacterized protein</fullName>
    </submittedName>
</protein>
<proteinExistence type="predicted"/>
<name>A0A3Q7I6H9_SOLLC</name>
<reference evidence="2" key="1">
    <citation type="journal article" date="2012" name="Nature">
        <title>The tomato genome sequence provides insights into fleshy fruit evolution.</title>
        <authorList>
            <consortium name="Tomato Genome Consortium"/>
        </authorList>
    </citation>
    <scope>NUCLEOTIDE SEQUENCE [LARGE SCALE GENOMIC DNA]</scope>
    <source>
        <strain evidence="2">cv. Heinz 1706</strain>
    </source>
</reference>
<evidence type="ECO:0000313" key="2">
    <source>
        <dbReference type="EnsemblPlants" id="Solyc09g082410.1.1.1"/>
    </source>
</evidence>
<dbReference type="Proteomes" id="UP000004994">
    <property type="component" value="Chromosome 9"/>
</dbReference>
<keyword evidence="1" id="KW-0812">Transmembrane</keyword>
<dbReference type="AlphaFoldDB" id="A0A3Q7I6H9"/>
<keyword evidence="1" id="KW-0472">Membrane</keyword>
<reference evidence="2" key="2">
    <citation type="submission" date="2019-01" db="UniProtKB">
        <authorList>
            <consortium name="EnsemblPlants"/>
        </authorList>
    </citation>
    <scope>IDENTIFICATION</scope>
    <source>
        <strain evidence="2">cv. Heinz 1706</strain>
    </source>
</reference>
<feature type="transmembrane region" description="Helical" evidence="1">
    <location>
        <begin position="34"/>
        <end position="56"/>
    </location>
</feature>
<sequence length="69" mass="8216">MYTVLLQSSKFYFLVIIFILYVKCGYGWKDFIYVDIFLFVDILLCPTISLGIYSYCSHDIEDEELPNPW</sequence>
<dbReference type="InParanoid" id="A0A3Q7I6H9"/>
<accession>A0A3Q7I6H9</accession>
<dbReference type="EnsemblPlants" id="Solyc09g082410.1.1">
    <property type="protein sequence ID" value="Solyc09g082410.1.1.1"/>
    <property type="gene ID" value="Solyc09g082410.1"/>
</dbReference>
<feature type="transmembrane region" description="Helical" evidence="1">
    <location>
        <begin position="12"/>
        <end position="28"/>
    </location>
</feature>
<keyword evidence="1" id="KW-1133">Transmembrane helix</keyword>
<organism evidence="2">
    <name type="scientific">Solanum lycopersicum</name>
    <name type="common">Tomato</name>
    <name type="synonym">Lycopersicon esculentum</name>
    <dbReference type="NCBI Taxonomy" id="4081"/>
    <lineage>
        <taxon>Eukaryota</taxon>
        <taxon>Viridiplantae</taxon>
        <taxon>Streptophyta</taxon>
        <taxon>Embryophyta</taxon>
        <taxon>Tracheophyta</taxon>
        <taxon>Spermatophyta</taxon>
        <taxon>Magnoliopsida</taxon>
        <taxon>eudicotyledons</taxon>
        <taxon>Gunneridae</taxon>
        <taxon>Pentapetalae</taxon>
        <taxon>asterids</taxon>
        <taxon>lamiids</taxon>
        <taxon>Solanales</taxon>
        <taxon>Solanaceae</taxon>
        <taxon>Solanoideae</taxon>
        <taxon>Solaneae</taxon>
        <taxon>Solanum</taxon>
        <taxon>Solanum subgen. Lycopersicon</taxon>
    </lineage>
</organism>
<evidence type="ECO:0000256" key="1">
    <source>
        <dbReference type="SAM" id="Phobius"/>
    </source>
</evidence>